<dbReference type="Proteomes" id="UP000027822">
    <property type="component" value="Unassembled WGS sequence"/>
</dbReference>
<dbReference type="InterPro" id="IPR004995">
    <property type="entry name" value="Spore_Ger"/>
</dbReference>
<dbReference type="PANTHER" id="PTHR22550:SF9">
    <property type="entry name" value="STAGE V SPORULATION PROTEIN AF"/>
    <property type="match status" value="1"/>
</dbReference>
<name>A0A073KFI1_9BACI</name>
<gene>
    <name evidence="8" type="ORF">BAMA_09690</name>
</gene>
<dbReference type="eggNOG" id="COG0697">
    <property type="taxonomic scope" value="Bacteria"/>
</dbReference>
<keyword evidence="4 7" id="KW-1133">Transmembrane helix</keyword>
<comment type="subcellular location">
    <subcellularLocation>
        <location evidence="6">Cell membrane</location>
    </subcellularLocation>
    <subcellularLocation>
        <location evidence="1">Membrane</location>
        <topology evidence="1">Multi-pass membrane protein</topology>
    </subcellularLocation>
</comment>
<sequence length="492" mass="55208">MTHKNKVNVPISSFLSDNENYLKQTLGLGVTFDIGIRKFHVLDKEIGILFVNGLCDTNYIIPIIEELVDTNEIKREVDVDDTVKLLENRLIHQQVSKIKTMDEVTLQVLSGLIVIFVEGETEAFAIDVRSYPGRTPTEPDTEKIVRGARDGFVENIIVNTGLIRRRIRDPRLRHEIIRVGERSQTDICIAYVQDIANPDLVKIIKQELQSINMDGITMADKTIEEYLVKQGYNPFPLIRYTERPDVAANHLLEGHVIVMVDTSPSAMITPTTYFHHVQHAEEFRQNPAVGTFLRWVRFLGIILSLFLVPFWLAFIIDPTLLPENLAFIGPNKVTNMPIILQILLAEIGLEFLRMASIHTPSPLSAAAGLISAILIGQIAIDVGLFVPEVILYAAISMIGAFATPSYELGLGNKIGKLFVIIMTAVFHEAGFIIGLTLLLLFLTAIKSLQTPYLWPFLPFDLGALMKILIRPSHSSLKVRPSIVHPQNIRKQK</sequence>
<accession>A0A073KFI1</accession>
<evidence type="ECO:0000256" key="4">
    <source>
        <dbReference type="ARBA" id="ARBA00022989"/>
    </source>
</evidence>
<evidence type="ECO:0000256" key="5">
    <source>
        <dbReference type="ARBA" id="ARBA00023136"/>
    </source>
</evidence>
<dbReference type="PANTHER" id="PTHR22550">
    <property type="entry name" value="SPORE GERMINATION PROTEIN"/>
    <property type="match status" value="1"/>
</dbReference>
<dbReference type="GO" id="GO:0009847">
    <property type="term" value="P:spore germination"/>
    <property type="evidence" value="ECO:0007669"/>
    <property type="project" value="UniProtKB-UniRule"/>
</dbReference>
<feature type="transmembrane region" description="Helical" evidence="7">
    <location>
        <begin position="364"/>
        <end position="384"/>
    </location>
</feature>
<comment type="caution">
    <text evidence="8">The sequence shown here is derived from an EMBL/GenBank/DDBJ whole genome shotgun (WGS) entry which is preliminary data.</text>
</comment>
<proteinExistence type="inferred from homology"/>
<dbReference type="AlphaFoldDB" id="A0A073KFI1"/>
<dbReference type="STRING" id="574376.BAMA_09690"/>
<reference evidence="8 9" key="1">
    <citation type="submission" date="2014-06" db="EMBL/GenBank/DDBJ databases">
        <title>Draft genome sequence of Bacillus manliponensis JCM 15802 (MCCC 1A00708).</title>
        <authorList>
            <person name="Lai Q."/>
            <person name="Liu Y."/>
            <person name="Shao Z."/>
        </authorList>
    </citation>
    <scope>NUCLEOTIDE SEQUENCE [LARGE SCALE GENOMIC DNA]</scope>
    <source>
        <strain evidence="8 9">JCM 15802</strain>
    </source>
</reference>
<dbReference type="PIRSF" id="PIRSF005690">
    <property type="entry name" value="GerBA"/>
    <property type="match status" value="1"/>
</dbReference>
<keyword evidence="5 6" id="KW-0472">Membrane</keyword>
<evidence type="ECO:0000256" key="3">
    <source>
        <dbReference type="ARBA" id="ARBA00022692"/>
    </source>
</evidence>
<evidence type="ECO:0000256" key="6">
    <source>
        <dbReference type="PIRNR" id="PIRNR005690"/>
    </source>
</evidence>
<dbReference type="OrthoDB" id="9772630at2"/>
<evidence type="ECO:0000313" key="9">
    <source>
        <dbReference type="Proteomes" id="UP000027822"/>
    </source>
</evidence>
<dbReference type="InterPro" id="IPR050768">
    <property type="entry name" value="UPF0353/GerABKA_families"/>
</dbReference>
<feature type="transmembrane region" description="Helical" evidence="7">
    <location>
        <begin position="295"/>
        <end position="316"/>
    </location>
</feature>
<dbReference type="GO" id="GO:0005886">
    <property type="term" value="C:plasma membrane"/>
    <property type="evidence" value="ECO:0007669"/>
    <property type="project" value="UniProtKB-SubCell"/>
</dbReference>
<evidence type="ECO:0000256" key="7">
    <source>
        <dbReference type="SAM" id="Phobius"/>
    </source>
</evidence>
<organism evidence="8 9">
    <name type="scientific">Bacillus manliponensis</name>
    <dbReference type="NCBI Taxonomy" id="574376"/>
    <lineage>
        <taxon>Bacteria</taxon>
        <taxon>Bacillati</taxon>
        <taxon>Bacillota</taxon>
        <taxon>Bacilli</taxon>
        <taxon>Bacillales</taxon>
        <taxon>Bacillaceae</taxon>
        <taxon>Bacillus</taxon>
        <taxon>Bacillus cereus group</taxon>
    </lineage>
</organism>
<evidence type="ECO:0000256" key="1">
    <source>
        <dbReference type="ARBA" id="ARBA00004141"/>
    </source>
</evidence>
<dbReference type="EMBL" id="JOTN01000002">
    <property type="protein sequence ID" value="KEK21053.1"/>
    <property type="molecule type" value="Genomic_DNA"/>
</dbReference>
<protein>
    <submittedName>
        <fullName evidence="8">Stage V sporulation protein AF</fullName>
    </submittedName>
</protein>
<comment type="similarity">
    <text evidence="2 6">Belongs to the GerABKA family.</text>
</comment>
<evidence type="ECO:0000313" key="8">
    <source>
        <dbReference type="EMBL" id="KEK21053.1"/>
    </source>
</evidence>
<evidence type="ECO:0000256" key="2">
    <source>
        <dbReference type="ARBA" id="ARBA00005278"/>
    </source>
</evidence>
<feature type="transmembrane region" description="Helical" evidence="7">
    <location>
        <begin position="390"/>
        <end position="410"/>
    </location>
</feature>
<dbReference type="RefSeq" id="WP_034635936.1">
    <property type="nucleotide sequence ID" value="NZ_CBCSJC010000001.1"/>
</dbReference>
<keyword evidence="9" id="KW-1185">Reference proteome</keyword>
<feature type="transmembrane region" description="Helical" evidence="7">
    <location>
        <begin position="417"/>
        <end position="445"/>
    </location>
</feature>
<dbReference type="Pfam" id="PF03323">
    <property type="entry name" value="GerA"/>
    <property type="match status" value="1"/>
</dbReference>
<keyword evidence="3 7" id="KW-0812">Transmembrane</keyword>